<dbReference type="Proteomes" id="UP000531840">
    <property type="component" value="Unassembled WGS sequence"/>
</dbReference>
<name>A0ABX2T2Y0_9BACL</name>
<evidence type="ECO:0000313" key="2">
    <source>
        <dbReference type="Proteomes" id="UP000531840"/>
    </source>
</evidence>
<dbReference type="InterPro" id="IPR029044">
    <property type="entry name" value="Nucleotide-diphossugar_trans"/>
</dbReference>
<reference evidence="1 2" key="1">
    <citation type="submission" date="2020-07" db="EMBL/GenBank/DDBJ databases">
        <title>MOT database genomes.</title>
        <authorList>
            <person name="Joseph S."/>
            <person name="Aduse-Opoku J."/>
            <person name="Hashim A."/>
            <person name="Wade W."/>
            <person name="Curtis M."/>
        </authorList>
    </citation>
    <scope>NUCLEOTIDE SEQUENCE [LARGE SCALE GENOMIC DNA]</scope>
    <source>
        <strain evidence="1 2">CIP 106318</strain>
    </source>
</reference>
<dbReference type="Pfam" id="PF01501">
    <property type="entry name" value="Glyco_transf_8"/>
    <property type="match status" value="1"/>
</dbReference>
<dbReference type="EMBL" id="JACBYF010000020">
    <property type="protein sequence ID" value="NYS47983.1"/>
    <property type="molecule type" value="Genomic_DNA"/>
</dbReference>
<evidence type="ECO:0000313" key="1">
    <source>
        <dbReference type="EMBL" id="NYS47983.1"/>
    </source>
</evidence>
<organism evidence="1 2">
    <name type="scientific">Gemelliphila palaticanis</name>
    <dbReference type="NCBI Taxonomy" id="81950"/>
    <lineage>
        <taxon>Bacteria</taxon>
        <taxon>Bacillati</taxon>
        <taxon>Bacillota</taxon>
        <taxon>Bacilli</taxon>
        <taxon>Bacillales</taxon>
        <taxon>Gemellaceae</taxon>
        <taxon>Gemelliphila</taxon>
    </lineage>
</organism>
<dbReference type="SUPFAM" id="SSF53448">
    <property type="entry name" value="Nucleotide-diphospho-sugar transferases"/>
    <property type="match status" value="1"/>
</dbReference>
<dbReference type="RefSeq" id="WP_179941763.1">
    <property type="nucleotide sequence ID" value="NZ_JACBYF010000020.1"/>
</dbReference>
<gene>
    <name evidence="1" type="ORF">HZY85_07340</name>
</gene>
<dbReference type="InterPro" id="IPR002495">
    <property type="entry name" value="Glyco_trans_8"/>
</dbReference>
<sequence>MAKRKAVIYVVRGAHIQLMTVSISSLLRNYNSDEKIDLIIIEDDLDTRDKEIILSLPEIYNKHNINIKFNKPPKISDKIKAVKTEIGDMTLWRLFLPLEYPEYEQILYLDNDTIIYCDISELFDNTDINKLIGAVRDFYFYVDSEVVNLSGNFGLENLKNYVNSGIIVFNVDNYVSSFSEEYLIDTILSNTYSWPDQTIINRICVDNISYLPLQYNYQKNDEWLYNWALNRHRESASDILEARKNVKIRHFIEFGRLSMPWQHLRIENKFELDFYEYLYFIKKYLGNRLLD</sequence>
<protein>
    <submittedName>
        <fullName evidence="1">Glycosyltransferase family 8 protein</fullName>
    </submittedName>
</protein>
<keyword evidence="2" id="KW-1185">Reference proteome</keyword>
<proteinExistence type="predicted"/>
<dbReference type="Gene3D" id="3.90.550.10">
    <property type="entry name" value="Spore Coat Polysaccharide Biosynthesis Protein SpsA, Chain A"/>
    <property type="match status" value="1"/>
</dbReference>
<accession>A0ABX2T2Y0</accession>
<comment type="caution">
    <text evidence="1">The sequence shown here is derived from an EMBL/GenBank/DDBJ whole genome shotgun (WGS) entry which is preliminary data.</text>
</comment>